<sequence length="120" mass="13641">MKMFLVVLNVEEDGVGGKRDKEEVLVPHVKTDKMGWEKKSPKKDEVKEVVHMRRCITMNSPKSLTLETRKGRFFLCTETFQGREERKAVNFVGDLLLVLTIGNGPGLTYQGWSKCPMEPG</sequence>
<proteinExistence type="predicted"/>
<dbReference type="Proteomes" id="UP001145742">
    <property type="component" value="Unassembled WGS sequence"/>
</dbReference>
<evidence type="ECO:0000313" key="1">
    <source>
        <dbReference type="EMBL" id="KAJ7403916.1"/>
    </source>
</evidence>
<gene>
    <name evidence="1" type="ORF">WISP_148730</name>
</gene>
<name>A0ABQ9CK79_9PASS</name>
<keyword evidence="2" id="KW-1185">Reference proteome</keyword>
<accession>A0ABQ9CK79</accession>
<reference evidence="1" key="1">
    <citation type="submission" date="2019-10" db="EMBL/GenBank/DDBJ databases">
        <authorList>
            <person name="Soares A.E.R."/>
            <person name="Aleixo A."/>
            <person name="Schneider P."/>
            <person name="Miyaki C.Y."/>
            <person name="Schneider M.P."/>
            <person name="Mello C."/>
            <person name="Vasconcelos A.T.R."/>
        </authorList>
    </citation>
    <scope>NUCLEOTIDE SEQUENCE</scope>
    <source>
        <tissue evidence="1">Muscle</tissue>
    </source>
</reference>
<dbReference type="EMBL" id="WHWB01034796">
    <property type="protein sequence ID" value="KAJ7403916.1"/>
    <property type="molecule type" value="Genomic_DNA"/>
</dbReference>
<organism evidence="1 2">
    <name type="scientific">Willisornis vidua</name>
    <name type="common">Xingu scale-backed antbird</name>
    <dbReference type="NCBI Taxonomy" id="1566151"/>
    <lineage>
        <taxon>Eukaryota</taxon>
        <taxon>Metazoa</taxon>
        <taxon>Chordata</taxon>
        <taxon>Craniata</taxon>
        <taxon>Vertebrata</taxon>
        <taxon>Euteleostomi</taxon>
        <taxon>Archelosauria</taxon>
        <taxon>Archosauria</taxon>
        <taxon>Dinosauria</taxon>
        <taxon>Saurischia</taxon>
        <taxon>Theropoda</taxon>
        <taxon>Coelurosauria</taxon>
        <taxon>Aves</taxon>
        <taxon>Neognathae</taxon>
        <taxon>Neoaves</taxon>
        <taxon>Telluraves</taxon>
        <taxon>Australaves</taxon>
        <taxon>Passeriformes</taxon>
        <taxon>Thamnophilidae</taxon>
        <taxon>Willisornis</taxon>
    </lineage>
</organism>
<evidence type="ECO:0000313" key="2">
    <source>
        <dbReference type="Proteomes" id="UP001145742"/>
    </source>
</evidence>
<comment type="caution">
    <text evidence="1">The sequence shown here is derived from an EMBL/GenBank/DDBJ whole genome shotgun (WGS) entry which is preliminary data.</text>
</comment>
<protein>
    <submittedName>
        <fullName evidence="1">Uncharacterized protein</fullName>
    </submittedName>
</protein>